<dbReference type="AlphaFoldDB" id="A0A9P5ZKU4"/>
<feature type="compositionally biased region" description="Polar residues" evidence="1">
    <location>
        <begin position="171"/>
        <end position="195"/>
    </location>
</feature>
<feature type="compositionally biased region" description="Pro residues" evidence="1">
    <location>
        <begin position="198"/>
        <end position="210"/>
    </location>
</feature>
<feature type="compositionally biased region" description="Polar residues" evidence="1">
    <location>
        <begin position="1"/>
        <end position="14"/>
    </location>
</feature>
<dbReference type="Proteomes" id="UP000807025">
    <property type="component" value="Unassembled WGS sequence"/>
</dbReference>
<reference evidence="2" key="1">
    <citation type="submission" date="2020-11" db="EMBL/GenBank/DDBJ databases">
        <authorList>
            <consortium name="DOE Joint Genome Institute"/>
            <person name="Ahrendt S."/>
            <person name="Riley R."/>
            <person name="Andreopoulos W."/>
            <person name="Labutti K."/>
            <person name="Pangilinan J."/>
            <person name="Ruiz-Duenas F.J."/>
            <person name="Barrasa J.M."/>
            <person name="Sanchez-Garcia M."/>
            <person name="Camarero S."/>
            <person name="Miyauchi S."/>
            <person name="Serrano A."/>
            <person name="Linde D."/>
            <person name="Babiker R."/>
            <person name="Drula E."/>
            <person name="Ayuso-Fernandez I."/>
            <person name="Pacheco R."/>
            <person name="Padilla G."/>
            <person name="Ferreira P."/>
            <person name="Barriuso J."/>
            <person name="Kellner H."/>
            <person name="Castanera R."/>
            <person name="Alfaro M."/>
            <person name="Ramirez L."/>
            <person name="Pisabarro A.G."/>
            <person name="Kuo A."/>
            <person name="Tritt A."/>
            <person name="Lipzen A."/>
            <person name="He G."/>
            <person name="Yan M."/>
            <person name="Ng V."/>
            <person name="Cullen D."/>
            <person name="Martin F."/>
            <person name="Rosso M.-N."/>
            <person name="Henrissat B."/>
            <person name="Hibbett D."/>
            <person name="Martinez A.T."/>
            <person name="Grigoriev I.V."/>
        </authorList>
    </citation>
    <scope>NUCLEOTIDE SEQUENCE</scope>
    <source>
        <strain evidence="2">ATCC 90797</strain>
    </source>
</reference>
<dbReference type="EMBL" id="MU154728">
    <property type="protein sequence ID" value="KAF9488174.1"/>
    <property type="molecule type" value="Genomic_DNA"/>
</dbReference>
<feature type="compositionally biased region" description="Polar residues" evidence="1">
    <location>
        <begin position="115"/>
        <end position="132"/>
    </location>
</feature>
<feature type="region of interest" description="Disordered" evidence="1">
    <location>
        <begin position="1"/>
        <end position="281"/>
    </location>
</feature>
<keyword evidence="3" id="KW-1185">Reference proteome</keyword>
<feature type="compositionally biased region" description="Basic residues" evidence="1">
    <location>
        <begin position="36"/>
        <end position="51"/>
    </location>
</feature>
<proteinExistence type="predicted"/>
<accession>A0A9P5ZKU4</accession>
<comment type="caution">
    <text evidence="2">The sequence shown here is derived from an EMBL/GenBank/DDBJ whole genome shotgun (WGS) entry which is preliminary data.</text>
</comment>
<evidence type="ECO:0000313" key="3">
    <source>
        <dbReference type="Proteomes" id="UP000807025"/>
    </source>
</evidence>
<gene>
    <name evidence="2" type="ORF">BDN71DRAFT_1436332</name>
</gene>
<organism evidence="2 3">
    <name type="scientific">Pleurotus eryngii</name>
    <name type="common">Boletus of the steppes</name>
    <dbReference type="NCBI Taxonomy" id="5323"/>
    <lineage>
        <taxon>Eukaryota</taxon>
        <taxon>Fungi</taxon>
        <taxon>Dikarya</taxon>
        <taxon>Basidiomycota</taxon>
        <taxon>Agaricomycotina</taxon>
        <taxon>Agaricomycetes</taxon>
        <taxon>Agaricomycetidae</taxon>
        <taxon>Agaricales</taxon>
        <taxon>Pleurotineae</taxon>
        <taxon>Pleurotaceae</taxon>
        <taxon>Pleurotus</taxon>
    </lineage>
</organism>
<sequence length="323" mass="35793">MADTPQGQAQQTHQGAPPKSQPGAQKKPTLDPRPQNKTRRQKPAKKYKQKEKKSAQREPEPSTSHARPGASHGESHIAHHTRAPTHQSANRLQTHQQQQPHHRRTTKEGGKQHTPKQTTHHATNAKPSQANTRGDHSASHPINKKTKTTRNAPFTLARQTPPQPNTTTQQSETIATPPRLTTLTPNKGPTNQTIRQTPSPPHTQPNPNNPPKWWSPTPNKNKKERIGKPKGNTRKRKTRSQSTQKDRTLGGLRAAKGWKANEAPDQGRGRRRTSKEVVERVYGMGNTGSIVRRGHACAGNAERRDGTASCWTSGMTLADTTKR</sequence>
<name>A0A9P5ZKU4_PLEER</name>
<evidence type="ECO:0000313" key="2">
    <source>
        <dbReference type="EMBL" id="KAF9488174.1"/>
    </source>
</evidence>
<evidence type="ECO:0000256" key="1">
    <source>
        <dbReference type="SAM" id="MobiDB-lite"/>
    </source>
</evidence>
<protein>
    <submittedName>
        <fullName evidence="2">Uncharacterized protein</fullName>
    </submittedName>
</protein>